<gene>
    <name evidence="2" type="ORF">BJ878DRAFT_477252</name>
</gene>
<sequence length="389" mass="45511">MSTEQKDDWTLRPEALPLAKRDPMPELTWKAQRCRSILEGILSGKLRNGKQPQGERISWPILDGIRPLAVFNPGSVPPHHILELQLYYNERIANTTEKINWTFDNALVRIDHPGLPGKILSLEANDFMDEKMITKYNEIFVASSVKCRDARKDCLFFNNRKKLRELLKDMYMTLEKLYDILLQAKMEKIYASIPGANLEHGTKCMISNGKLHIRNAAQPFNSTESYRLSEPFLDFQDKTYLQTQRFRKYQETLLWNAPLILSEQPAWDQIPWYRYFHHPHRDFHYPNRDWMTEDRPQETITREDMVGGTPEGNCFAAMDQHPKYHGREPKYPNPHHDSLVCEPEQHFRSKIMVWIKSIPDVEPKGKTKNGSGMDPTISPSSPYIPPHRR</sequence>
<organism evidence="2 3">
    <name type="scientific">Calycina marina</name>
    <dbReference type="NCBI Taxonomy" id="1763456"/>
    <lineage>
        <taxon>Eukaryota</taxon>
        <taxon>Fungi</taxon>
        <taxon>Dikarya</taxon>
        <taxon>Ascomycota</taxon>
        <taxon>Pezizomycotina</taxon>
        <taxon>Leotiomycetes</taxon>
        <taxon>Helotiales</taxon>
        <taxon>Pezizellaceae</taxon>
        <taxon>Calycina</taxon>
    </lineage>
</organism>
<dbReference type="AlphaFoldDB" id="A0A9P7Z9Y4"/>
<evidence type="ECO:0000256" key="1">
    <source>
        <dbReference type="SAM" id="MobiDB-lite"/>
    </source>
</evidence>
<dbReference type="Proteomes" id="UP000887226">
    <property type="component" value="Unassembled WGS sequence"/>
</dbReference>
<keyword evidence="3" id="KW-1185">Reference proteome</keyword>
<protein>
    <submittedName>
        <fullName evidence="2">Uncharacterized protein</fullName>
    </submittedName>
</protein>
<evidence type="ECO:0000313" key="3">
    <source>
        <dbReference type="Proteomes" id="UP000887226"/>
    </source>
</evidence>
<reference evidence="2" key="1">
    <citation type="journal article" date="2021" name="IMA Fungus">
        <title>Genomic characterization of three marine fungi, including Emericellopsis atlantica sp. nov. with signatures of a generalist lifestyle and marine biomass degradation.</title>
        <authorList>
            <person name="Hagestad O.C."/>
            <person name="Hou L."/>
            <person name="Andersen J.H."/>
            <person name="Hansen E.H."/>
            <person name="Altermark B."/>
            <person name="Li C."/>
            <person name="Kuhnert E."/>
            <person name="Cox R.J."/>
            <person name="Crous P.W."/>
            <person name="Spatafora J.W."/>
            <person name="Lail K."/>
            <person name="Amirebrahimi M."/>
            <person name="Lipzen A."/>
            <person name="Pangilinan J."/>
            <person name="Andreopoulos W."/>
            <person name="Hayes R.D."/>
            <person name="Ng V."/>
            <person name="Grigoriev I.V."/>
            <person name="Jackson S.A."/>
            <person name="Sutton T.D.S."/>
            <person name="Dobson A.D.W."/>
            <person name="Rama T."/>
        </authorList>
    </citation>
    <scope>NUCLEOTIDE SEQUENCE</scope>
    <source>
        <strain evidence="2">TRa3180A</strain>
    </source>
</reference>
<accession>A0A9P7Z9Y4</accession>
<comment type="caution">
    <text evidence="2">The sequence shown here is derived from an EMBL/GenBank/DDBJ whole genome shotgun (WGS) entry which is preliminary data.</text>
</comment>
<evidence type="ECO:0000313" key="2">
    <source>
        <dbReference type="EMBL" id="KAG9247593.1"/>
    </source>
</evidence>
<name>A0A9P7Z9Y4_9HELO</name>
<feature type="region of interest" description="Disordered" evidence="1">
    <location>
        <begin position="360"/>
        <end position="389"/>
    </location>
</feature>
<proteinExistence type="predicted"/>
<dbReference type="EMBL" id="MU253768">
    <property type="protein sequence ID" value="KAG9247593.1"/>
    <property type="molecule type" value="Genomic_DNA"/>
</dbReference>